<evidence type="ECO:0000313" key="4">
    <source>
        <dbReference type="EMBL" id="COV87132.1"/>
    </source>
</evidence>
<dbReference type="AlphaFoldDB" id="A0A0U0QYY0"/>
<sequence>MGAVRAGDIVSWHLEHGLSGDRCSHAMPLHHLVQGVQGGLVVAVAGGQSGGVHLEHRRFPAIAGCHVHQHRRPRYPGPATGQQRRRDHPIELDAGVVEAARPVAKLGGVVSQVCLEIPGGRRPQVGSDVLGVPSLQGLHHRRDLGSPIAGGFALADRQRQRCRAHRLNRWNAKTIQPCHVGDPGNACWREKGLQGQPGLVRASDAVGAVPVSDRRRVRRP</sequence>
<proteinExistence type="predicted"/>
<dbReference type="Proteomes" id="UP000038802">
    <property type="component" value="Unassembled WGS sequence"/>
</dbReference>
<reference evidence="5 6" key="1">
    <citation type="submission" date="2015-03" db="EMBL/GenBank/DDBJ databases">
        <authorList>
            <consortium name="Pathogen Informatics"/>
        </authorList>
    </citation>
    <scope>NUCLEOTIDE SEQUENCE [LARGE SCALE GENOMIC DNA]</scope>
    <source>
        <strain evidence="2 7">Bir 172</strain>
        <strain evidence="5">K00500041</strain>
        <strain evidence="4 6">M09401471</strain>
    </source>
</reference>
<evidence type="ECO:0000313" key="6">
    <source>
        <dbReference type="Proteomes" id="UP000044938"/>
    </source>
</evidence>
<accession>A0A0U0QYY0</accession>
<dbReference type="Proteomes" id="UP000048948">
    <property type="component" value="Unassembled WGS sequence"/>
</dbReference>
<gene>
    <name evidence="3" type="ORF">ERS007703_01660</name>
    <name evidence="4" type="ORF">ERS007720_01089</name>
    <name evidence="2" type="ORF">ERS027646_01614</name>
</gene>
<feature type="region of interest" description="Disordered" evidence="1">
    <location>
        <begin position="67"/>
        <end position="86"/>
    </location>
</feature>
<dbReference type="EMBL" id="CNGE01000245">
    <property type="protein sequence ID" value="CKS30085.1"/>
    <property type="molecule type" value="Genomic_DNA"/>
</dbReference>
<evidence type="ECO:0000313" key="2">
    <source>
        <dbReference type="EMBL" id="CKS30085.1"/>
    </source>
</evidence>
<protein>
    <submittedName>
        <fullName evidence="3">Uncharacterized protein</fullName>
    </submittedName>
</protein>
<reference evidence="3" key="2">
    <citation type="submission" date="2015-03" db="EMBL/GenBank/DDBJ databases">
        <authorList>
            <person name="Murphy D."/>
        </authorList>
    </citation>
    <scope>NUCLEOTIDE SEQUENCE [LARGE SCALE GENOMIC DNA]</scope>
    <source>
        <strain evidence="3">K00500041</strain>
    </source>
</reference>
<dbReference type="EMBL" id="CSAJ01000098">
    <property type="protein sequence ID" value="COV87132.1"/>
    <property type="molecule type" value="Genomic_DNA"/>
</dbReference>
<organism evidence="3 5">
    <name type="scientific">Mycobacterium tuberculosis</name>
    <dbReference type="NCBI Taxonomy" id="1773"/>
    <lineage>
        <taxon>Bacteria</taxon>
        <taxon>Bacillati</taxon>
        <taxon>Actinomycetota</taxon>
        <taxon>Actinomycetes</taxon>
        <taxon>Mycobacteriales</taxon>
        <taxon>Mycobacteriaceae</taxon>
        <taxon>Mycobacterium</taxon>
        <taxon>Mycobacterium tuberculosis complex</taxon>
    </lineage>
</organism>
<evidence type="ECO:0000313" key="3">
    <source>
        <dbReference type="EMBL" id="COV57727.1"/>
    </source>
</evidence>
<evidence type="ECO:0000256" key="1">
    <source>
        <dbReference type="SAM" id="MobiDB-lite"/>
    </source>
</evidence>
<dbReference type="Proteomes" id="UP000044938">
    <property type="component" value="Unassembled WGS sequence"/>
</dbReference>
<name>A0A0U0QYY0_MYCTX</name>
<evidence type="ECO:0000313" key="5">
    <source>
        <dbReference type="Proteomes" id="UP000038802"/>
    </source>
</evidence>
<evidence type="ECO:0000313" key="7">
    <source>
        <dbReference type="Proteomes" id="UP000048948"/>
    </source>
</evidence>
<dbReference type="EMBL" id="CSAE01000149">
    <property type="protein sequence ID" value="COV57727.1"/>
    <property type="molecule type" value="Genomic_DNA"/>
</dbReference>